<sequence length="155" mass="17069">MKPPEEPTSTLETARSRVPTLRRSLVAVLPFGAQGDDPGLRLLGSELADVLREQLGRDPAMQAILISSDFLAKAPPHAIELICRELGVGYVITGKCHFFGEGASLYVELADTRQWHIRWANFYRGQAHALLAGEGELMTGMVQALRRTLAEHPPR</sequence>
<accession>A0ABR9RZ40</accession>
<dbReference type="RefSeq" id="WP_193675125.1">
    <property type="nucleotide sequence ID" value="NZ_JADDIV010000001.1"/>
</dbReference>
<name>A0ABR9RZ40_9BURK</name>
<organism evidence="1 2">
    <name type="scientific">Ramlibacter pallidus</name>
    <dbReference type="NCBI Taxonomy" id="2780087"/>
    <lineage>
        <taxon>Bacteria</taxon>
        <taxon>Pseudomonadati</taxon>
        <taxon>Pseudomonadota</taxon>
        <taxon>Betaproteobacteria</taxon>
        <taxon>Burkholderiales</taxon>
        <taxon>Comamonadaceae</taxon>
        <taxon>Ramlibacter</taxon>
    </lineage>
</organism>
<gene>
    <name evidence="1" type="ORF">IM787_02910</name>
</gene>
<evidence type="ECO:0000313" key="1">
    <source>
        <dbReference type="EMBL" id="MBE7366511.1"/>
    </source>
</evidence>
<dbReference type="EMBL" id="JADDIV010000001">
    <property type="protein sequence ID" value="MBE7366511.1"/>
    <property type="molecule type" value="Genomic_DNA"/>
</dbReference>
<reference evidence="1 2" key="1">
    <citation type="submission" date="2020-10" db="EMBL/GenBank/DDBJ databases">
        <title>Ramlibacter sp. HM2 16S ribosomal RNA gene Genome sequencing and assembly.</title>
        <authorList>
            <person name="Kang M."/>
        </authorList>
    </citation>
    <scope>NUCLEOTIDE SEQUENCE [LARGE SCALE GENOMIC DNA]</scope>
    <source>
        <strain evidence="1 2">HM2</strain>
    </source>
</reference>
<proteinExistence type="predicted"/>
<comment type="caution">
    <text evidence="1">The sequence shown here is derived from an EMBL/GenBank/DDBJ whole genome shotgun (WGS) entry which is preliminary data.</text>
</comment>
<keyword evidence="2" id="KW-1185">Reference proteome</keyword>
<evidence type="ECO:0000313" key="2">
    <source>
        <dbReference type="Proteomes" id="UP000806285"/>
    </source>
</evidence>
<protein>
    <submittedName>
        <fullName evidence="1">Uncharacterized protein</fullName>
    </submittedName>
</protein>
<dbReference type="Proteomes" id="UP000806285">
    <property type="component" value="Unassembled WGS sequence"/>
</dbReference>